<dbReference type="Proteomes" id="UP000078387">
    <property type="component" value="Unassembled WGS sequence"/>
</dbReference>
<proteinExistence type="predicted"/>
<dbReference type="VEuPathDB" id="AmoebaDB:EHI5A_188270"/>
<evidence type="ECO:0000313" key="2">
    <source>
        <dbReference type="Proteomes" id="UP000078387"/>
    </source>
</evidence>
<dbReference type="EMBL" id="BDEQ01000001">
    <property type="protein sequence ID" value="GAT98912.1"/>
    <property type="molecule type" value="Genomic_DNA"/>
</dbReference>
<sequence>MSFGGTFRKTRLSVLLSAIAREVKSQLSRANDNNTEIVLYGLIYWFRVWDHKYRLKYSDQMNKWLDYIMVDIYSTVMDCGPLLFLLNTLYSGRYIPDIDHFN</sequence>
<dbReference type="VEuPathDB" id="AmoebaDB:EHI_130480"/>
<gene>
    <name evidence="1" type="ORF">CL6EHI_130480</name>
</gene>
<evidence type="ECO:0000313" key="1">
    <source>
        <dbReference type="EMBL" id="GAT98912.1"/>
    </source>
</evidence>
<name>A0A5K1UES2_ENTHI</name>
<accession>A0A5K1UES2</accession>
<protein>
    <submittedName>
        <fullName evidence="1">Uncharacterized protein</fullName>
    </submittedName>
</protein>
<organism evidence="1 2">
    <name type="scientific">Entamoeba histolytica</name>
    <dbReference type="NCBI Taxonomy" id="5759"/>
    <lineage>
        <taxon>Eukaryota</taxon>
        <taxon>Amoebozoa</taxon>
        <taxon>Evosea</taxon>
        <taxon>Archamoebae</taxon>
        <taxon>Mastigamoebida</taxon>
        <taxon>Entamoebidae</taxon>
        <taxon>Entamoeba</taxon>
    </lineage>
</organism>
<dbReference type="AlphaFoldDB" id="A0A5K1UES2"/>
<dbReference type="OMA" id="MEYSQPK"/>
<comment type="caution">
    <text evidence="1">The sequence shown here is derived from an EMBL/GenBank/DDBJ whole genome shotgun (WGS) entry which is preliminary data.</text>
</comment>
<reference evidence="1 2" key="1">
    <citation type="submission" date="2016-05" db="EMBL/GenBank/DDBJ databases">
        <title>First whole genome sequencing of Entamoeba histolytica HM1:IMSS-clone-6.</title>
        <authorList>
            <person name="Mukherjee Avik.K."/>
            <person name="Izumyama S."/>
            <person name="Nakada-Tsukui K."/>
            <person name="Nozaki T."/>
        </authorList>
    </citation>
    <scope>NUCLEOTIDE SEQUENCE [LARGE SCALE GENOMIC DNA]</scope>
    <source>
        <strain evidence="1 2">HM1:IMSS clone 6</strain>
    </source>
</reference>